<feature type="region of interest" description="Disordered" evidence="2">
    <location>
        <begin position="31"/>
        <end position="104"/>
    </location>
</feature>
<name>A0A0V0QPV0_PSEPJ</name>
<reference evidence="5 6" key="1">
    <citation type="journal article" date="2015" name="Sci. Rep.">
        <title>Genome of the facultative scuticociliatosis pathogen Pseudocohnilembus persalinus provides insight into its virulence through horizontal gene transfer.</title>
        <authorList>
            <person name="Xiong J."/>
            <person name="Wang G."/>
            <person name="Cheng J."/>
            <person name="Tian M."/>
            <person name="Pan X."/>
            <person name="Warren A."/>
            <person name="Jiang C."/>
            <person name="Yuan D."/>
            <person name="Miao W."/>
        </authorList>
    </citation>
    <scope>NUCLEOTIDE SEQUENCE [LARGE SCALE GENOMIC DNA]</scope>
    <source>
        <strain evidence="5">36N120E</strain>
    </source>
</reference>
<keyword evidence="6" id="KW-1185">Reference proteome</keyword>
<evidence type="ECO:0000256" key="1">
    <source>
        <dbReference type="ARBA" id="ARBA00022837"/>
    </source>
</evidence>
<dbReference type="InParanoid" id="A0A0V0QPV0"/>
<sequence>MLHQFQSPYDILTQTQKAYNASPQAHNYNQQQQYYPQQQQQQQQQQFQHPQQFNAYQNQSVPQQFNPYTGSTALQSSQFPQQQQLQQYGQTQNVNNNPQNQNLNQSKMNTLYQPLSQNVTTTFQPISHIPQKEIQGSPIRYQQELQYSATQQNPTNYSQINYNNYPQNQSQIQIQKQNQNYSSNFNTSQFPLYQSNIKFDNYQEKSLDFQFQATSTQNYDGLETMNIIGQGKFLKVQLKNRNWGAPNKSKKFNQQFNYNFSHSEHFDNDSLSKQQFYSLLIELANYEYNIEMAQQRLVNSQNFNLNVLMQILDPDRKGELFPLEFKNILYSQFNIRDITTNQIEFLFHSHSKNPSTYYEGSILNECAKNLFLPQLQEINPAQLNPNVYKLDNQNLTLVKNVLQAHFDEIKFLQEFGKRVISNNFDFVEVFKEIDSNRNNVIDLKEFQNILRVYDTQLEDMPGILLFKRFSMYDPHTKNQIPAKDFRSIFQVANDSLSLNMQKKSKIDRQKAFQRSNFSSNLKDVVTGELIFKPLKADLKLPNQYQNYNPFCTVKLGQIQKSTQPHPSGGAKPTWREELRFQKHWETSLEVQVSNKEDSGFTEQIGVIAIDLNSLGQKPFSQDFVQPLVDPAFSQTQTMQKIGTINFRITWIPKD</sequence>
<dbReference type="GO" id="GO:0005509">
    <property type="term" value="F:calcium ion binding"/>
    <property type="evidence" value="ECO:0007669"/>
    <property type="project" value="InterPro"/>
</dbReference>
<dbReference type="EMBL" id="LDAU01000121">
    <property type="protein sequence ID" value="KRX04074.1"/>
    <property type="molecule type" value="Genomic_DNA"/>
</dbReference>
<feature type="compositionally biased region" description="Polar residues" evidence="2">
    <location>
        <begin position="58"/>
        <end position="74"/>
    </location>
</feature>
<dbReference type="InterPro" id="IPR002048">
    <property type="entry name" value="EF_hand_dom"/>
</dbReference>
<dbReference type="Pfam" id="PF00168">
    <property type="entry name" value="C2"/>
    <property type="match status" value="1"/>
</dbReference>
<dbReference type="AlphaFoldDB" id="A0A0V0QPV0"/>
<evidence type="ECO:0000259" key="4">
    <source>
        <dbReference type="PROSITE" id="PS50222"/>
    </source>
</evidence>
<feature type="compositionally biased region" description="Low complexity" evidence="2">
    <location>
        <begin position="75"/>
        <end position="104"/>
    </location>
</feature>
<keyword evidence="1" id="KW-0106">Calcium</keyword>
<dbReference type="SUPFAM" id="SSF49562">
    <property type="entry name" value="C2 domain (Calcium/lipid-binding domain, CaLB)"/>
    <property type="match status" value="1"/>
</dbReference>
<evidence type="ECO:0000259" key="3">
    <source>
        <dbReference type="PROSITE" id="PS50004"/>
    </source>
</evidence>
<dbReference type="SUPFAM" id="SSF47473">
    <property type="entry name" value="EF-hand"/>
    <property type="match status" value="1"/>
</dbReference>
<protein>
    <submittedName>
        <fullName evidence="5">C2 domain</fullName>
    </submittedName>
</protein>
<gene>
    <name evidence="5" type="ORF">PPERSA_08289</name>
</gene>
<dbReference type="SMART" id="SM00054">
    <property type="entry name" value="EFh"/>
    <property type="match status" value="2"/>
</dbReference>
<dbReference type="PROSITE" id="PS50222">
    <property type="entry name" value="EF_HAND_2"/>
    <property type="match status" value="1"/>
</dbReference>
<dbReference type="InterPro" id="IPR011992">
    <property type="entry name" value="EF-hand-dom_pair"/>
</dbReference>
<comment type="caution">
    <text evidence="5">The sequence shown here is derived from an EMBL/GenBank/DDBJ whole genome shotgun (WGS) entry which is preliminary data.</text>
</comment>
<dbReference type="Proteomes" id="UP000054937">
    <property type="component" value="Unassembled WGS sequence"/>
</dbReference>
<accession>A0A0V0QPV0</accession>
<dbReference type="InterPro" id="IPR035892">
    <property type="entry name" value="C2_domain_sf"/>
</dbReference>
<evidence type="ECO:0000313" key="5">
    <source>
        <dbReference type="EMBL" id="KRX04074.1"/>
    </source>
</evidence>
<feature type="domain" description="C2" evidence="3">
    <location>
        <begin position="509"/>
        <end position="627"/>
    </location>
</feature>
<organism evidence="5 6">
    <name type="scientific">Pseudocohnilembus persalinus</name>
    <name type="common">Ciliate</name>
    <dbReference type="NCBI Taxonomy" id="266149"/>
    <lineage>
        <taxon>Eukaryota</taxon>
        <taxon>Sar</taxon>
        <taxon>Alveolata</taxon>
        <taxon>Ciliophora</taxon>
        <taxon>Intramacronucleata</taxon>
        <taxon>Oligohymenophorea</taxon>
        <taxon>Scuticociliatia</taxon>
        <taxon>Philasterida</taxon>
        <taxon>Pseudocohnilembidae</taxon>
        <taxon>Pseudocohnilembus</taxon>
    </lineage>
</organism>
<dbReference type="OMA" id="ESENMID"/>
<proteinExistence type="predicted"/>
<dbReference type="Gene3D" id="1.10.238.10">
    <property type="entry name" value="EF-hand"/>
    <property type="match status" value="1"/>
</dbReference>
<dbReference type="Gene3D" id="2.60.40.150">
    <property type="entry name" value="C2 domain"/>
    <property type="match status" value="1"/>
</dbReference>
<dbReference type="InterPro" id="IPR000008">
    <property type="entry name" value="C2_dom"/>
</dbReference>
<evidence type="ECO:0000313" key="6">
    <source>
        <dbReference type="Proteomes" id="UP000054937"/>
    </source>
</evidence>
<feature type="domain" description="EF-hand" evidence="4">
    <location>
        <begin position="421"/>
        <end position="456"/>
    </location>
</feature>
<evidence type="ECO:0000256" key="2">
    <source>
        <dbReference type="SAM" id="MobiDB-lite"/>
    </source>
</evidence>
<dbReference type="InterPro" id="IPR018247">
    <property type="entry name" value="EF_Hand_1_Ca_BS"/>
</dbReference>
<dbReference type="PROSITE" id="PS50004">
    <property type="entry name" value="C2"/>
    <property type="match status" value="1"/>
</dbReference>
<feature type="compositionally biased region" description="Low complexity" evidence="2">
    <location>
        <begin position="31"/>
        <end position="57"/>
    </location>
</feature>
<dbReference type="PROSITE" id="PS00018">
    <property type="entry name" value="EF_HAND_1"/>
    <property type="match status" value="1"/>
</dbReference>